<reference evidence="1" key="1">
    <citation type="submission" date="2009-10" db="EMBL/GenBank/DDBJ databases">
        <title>Diversity of trophic interactions inside an arsenic-rich microbial ecosystem.</title>
        <authorList>
            <person name="Bertin P.N."/>
            <person name="Heinrich-Salmeron A."/>
            <person name="Pelletier E."/>
            <person name="Goulhen-Chollet F."/>
            <person name="Arsene-Ploetze F."/>
            <person name="Gallien S."/>
            <person name="Calteau A."/>
            <person name="Vallenet D."/>
            <person name="Casiot C."/>
            <person name="Chane-Woon-Ming B."/>
            <person name="Giloteaux L."/>
            <person name="Barakat M."/>
            <person name="Bonnefoy V."/>
            <person name="Bruneel O."/>
            <person name="Chandler M."/>
            <person name="Cleiss J."/>
            <person name="Duran R."/>
            <person name="Elbaz-Poulichet F."/>
            <person name="Fonknechten N."/>
            <person name="Lauga B."/>
            <person name="Mornico D."/>
            <person name="Ortet P."/>
            <person name="Schaeffer C."/>
            <person name="Siguier P."/>
            <person name="Alexander Thil Smith A."/>
            <person name="Van Dorsselaer A."/>
            <person name="Weissenbach J."/>
            <person name="Medigue C."/>
            <person name="Le Paslier D."/>
        </authorList>
    </citation>
    <scope>NUCLEOTIDE SEQUENCE</scope>
</reference>
<dbReference type="EMBL" id="CABN01000146">
    <property type="protein sequence ID" value="CBI00510.1"/>
    <property type="molecule type" value="Genomic_DNA"/>
</dbReference>
<gene>
    <name evidence="1" type="ORF">CARN3_0049</name>
</gene>
<proteinExistence type="predicted"/>
<dbReference type="AlphaFoldDB" id="E6Q001"/>
<comment type="caution">
    <text evidence="1">The sequence shown here is derived from an EMBL/GenBank/DDBJ whole genome shotgun (WGS) entry which is preliminary data.</text>
</comment>
<accession>E6Q001</accession>
<evidence type="ECO:0000313" key="1">
    <source>
        <dbReference type="EMBL" id="CBI00510.1"/>
    </source>
</evidence>
<name>E6Q001_9ZZZZ</name>
<organism evidence="1">
    <name type="scientific">mine drainage metagenome</name>
    <dbReference type="NCBI Taxonomy" id="410659"/>
    <lineage>
        <taxon>unclassified sequences</taxon>
        <taxon>metagenomes</taxon>
        <taxon>ecological metagenomes</taxon>
    </lineage>
</organism>
<protein>
    <submittedName>
        <fullName evidence="1">Uncharacterized protein</fullName>
    </submittedName>
</protein>
<sequence>MSACTQSITPDTDVVAPNTVNIVDVLENELNLCAISMCHVPQNKPITPAKIRITENEVDLEFSPQSATLAASIAMLEKINNLRNLFEFFLNHIERILKTIGSHSATTTINKQAM</sequence>